<proteinExistence type="inferred from homology"/>
<dbReference type="Gene3D" id="3.30.420.40">
    <property type="match status" value="2"/>
</dbReference>
<feature type="transmembrane region" description="Helical" evidence="3">
    <location>
        <begin position="1028"/>
        <end position="1046"/>
    </location>
</feature>
<keyword evidence="3" id="KW-0472">Membrane</keyword>
<feature type="transmembrane region" description="Helical" evidence="3">
    <location>
        <begin position="1066"/>
        <end position="1089"/>
    </location>
</feature>
<dbReference type="SMART" id="SM00268">
    <property type="entry name" value="ACTIN"/>
    <property type="match status" value="1"/>
</dbReference>
<dbReference type="InterPro" id="IPR036259">
    <property type="entry name" value="MFS_trans_sf"/>
</dbReference>
<dbReference type="PANTHER" id="PTHR23524">
    <property type="entry name" value="TRANSPORTER, PUTATIVE (AFU_ORTHOLOGUE AFUA_8G04850)-RELATED"/>
    <property type="match status" value="1"/>
</dbReference>
<feature type="transmembrane region" description="Helical" evidence="3">
    <location>
        <begin position="828"/>
        <end position="851"/>
    </location>
</feature>
<keyword evidence="3" id="KW-1133">Transmembrane helix</keyword>
<feature type="region of interest" description="Disordered" evidence="2">
    <location>
        <begin position="580"/>
        <end position="610"/>
    </location>
</feature>
<feature type="compositionally biased region" description="Low complexity" evidence="2">
    <location>
        <begin position="601"/>
        <end position="610"/>
    </location>
</feature>
<organism evidence="4 5">
    <name type="scientific">Thielaviopsis punctulata</name>
    <dbReference type="NCBI Taxonomy" id="72032"/>
    <lineage>
        <taxon>Eukaryota</taxon>
        <taxon>Fungi</taxon>
        <taxon>Dikarya</taxon>
        <taxon>Ascomycota</taxon>
        <taxon>Pezizomycotina</taxon>
        <taxon>Sordariomycetes</taxon>
        <taxon>Hypocreomycetidae</taxon>
        <taxon>Microascales</taxon>
        <taxon>Ceratocystidaceae</taxon>
        <taxon>Thielaviopsis</taxon>
    </lineage>
</organism>
<dbReference type="Gene3D" id="3.30.420.580">
    <property type="match status" value="1"/>
</dbReference>
<protein>
    <submittedName>
        <fullName evidence="4">Uncharacterized protein</fullName>
    </submittedName>
</protein>
<feature type="transmembrane region" description="Helical" evidence="3">
    <location>
        <begin position="997"/>
        <end position="1021"/>
    </location>
</feature>
<dbReference type="FunFam" id="3.30.420.40:FF:000232">
    <property type="entry name" value="Actin-related protein 8"/>
    <property type="match status" value="1"/>
</dbReference>
<dbReference type="Proteomes" id="UP000033483">
    <property type="component" value="Unassembled WGS sequence"/>
</dbReference>
<dbReference type="PANTHER" id="PTHR23524:SF1">
    <property type="entry name" value="MRH DOMAIN-CONTAINING PROTEIN-RELATED"/>
    <property type="match status" value="1"/>
</dbReference>
<dbReference type="InterPro" id="IPR043129">
    <property type="entry name" value="ATPase_NBD"/>
</dbReference>
<evidence type="ECO:0000313" key="5">
    <source>
        <dbReference type="Proteomes" id="UP000033483"/>
    </source>
</evidence>
<dbReference type="AlphaFoldDB" id="A0A0F4ZCU0"/>
<evidence type="ECO:0000256" key="1">
    <source>
        <dbReference type="RuleBase" id="RU000487"/>
    </source>
</evidence>
<gene>
    <name evidence="4" type="ORF">TD95_003653</name>
</gene>
<dbReference type="CDD" id="cd06174">
    <property type="entry name" value="MFS"/>
    <property type="match status" value="1"/>
</dbReference>
<comment type="similarity">
    <text evidence="1">Belongs to the actin family.</text>
</comment>
<feature type="region of interest" description="Disordered" evidence="2">
    <location>
        <begin position="39"/>
        <end position="81"/>
    </location>
</feature>
<dbReference type="Gene3D" id="3.90.640.10">
    <property type="entry name" value="Actin, Chain A, domain 4"/>
    <property type="match status" value="1"/>
</dbReference>
<evidence type="ECO:0000313" key="4">
    <source>
        <dbReference type="EMBL" id="KKA28065.1"/>
    </source>
</evidence>
<feature type="transmembrane region" description="Helical" evidence="3">
    <location>
        <begin position="768"/>
        <end position="791"/>
    </location>
</feature>
<dbReference type="SUPFAM" id="SSF53067">
    <property type="entry name" value="Actin-like ATPase domain"/>
    <property type="match status" value="2"/>
</dbReference>
<evidence type="ECO:0000256" key="2">
    <source>
        <dbReference type="SAM" id="MobiDB-lite"/>
    </source>
</evidence>
<dbReference type="Pfam" id="PF00022">
    <property type="entry name" value="Actin"/>
    <property type="match status" value="2"/>
</dbReference>
<comment type="caution">
    <text evidence="4">The sequence shown here is derived from an EMBL/GenBank/DDBJ whole genome shotgun (WGS) entry which is preliminary data.</text>
</comment>
<dbReference type="EMBL" id="LAEV01001438">
    <property type="protein sequence ID" value="KKA28065.1"/>
    <property type="molecule type" value="Genomic_DNA"/>
</dbReference>
<keyword evidence="3" id="KW-0812">Transmembrane</keyword>
<dbReference type="OrthoDB" id="5572108at2759"/>
<sequence>LERTDNGMKQTSWPEVAPINQKNYYTDYMKRDDQILALRIEQNDKDRPAPAAKTDTAMAGADNDAQDSDSDSDPDLTNPTRMIVIHPGSQNLRIGFASDALPKTVPMVLANKAPYTESEDGEALPRRDFTAATPDAQFGEEWSKKYRKMSEELKIEMRANKHKVLPNSKDLVANYNRRSDPERIPVHNDPLQVEWTDVAAGGECFAGSEALRIPDDSTPKFRLWWPMQQGWLNEDDYGTSEHLSDDFETVIERAIRTELGLNSSSQWKNYSCIFIIPDLYDKKYVEMVLSSCLGWFGFKRVCFIQESMAATFGAGYTQACVVDVGAQKTSITCVEDGLCLEDSRINLKYGGWDVTETFMRMMLYDHFPYEEINLRRRYDWLLAEELKIKHCSLAQNLVSVQLISFHVRAPNQPTRKYQAKIYDEAYLACMGFYDPSIFDNSTKLRGRRKLIDLSYNCYEADVPDDPTSTAQLAILSKIKPSLTATPALHPAAAVLAQQQQLVHANGTATGTATPVRDRLQPANFLAKVNEGLNATPATSTAASPGPDGTSTPTPASAPAPSVATAAVTAAAAAAFGRDTAVGSPAPASVRTGTPGPGGDTAGPTSAPAPAVSLRTATEIARERDAVLALAPLDVAVITSITHAARGDDKKLRDLLGSVMVVGGGAKIPLFGSVLEDKLRQHRPDLSEKILVSRSARDMDEQVVTWKGASVFAKLPTNDSWITPFEYERLGSRILHHKVMWSCGYSVFLNSAVSFVVTDVIGQKTGVGAVVGSLGFADEVVALVMCPVWGLVSDRLGVRATMVTAILPCLTNPSPSTSPASAPPANPSVLAGLVGLFTGCGALVALTLFLPLPAHFGSSPSLSQADAVARSFYVVGAVALCVAGFVAYGLRGLAGEHHKGWHNLFGSSRQQPRGAGSAAHRRRCFSFATLLRASVVLGCRDANIGLGYLGGFVARASTVAISLFIPLFVNTFFIAHGFCHGSPSDPSPELKRECRAAYVLAAVLSGVAQTVALLCAPVFGYMARRPGRWNFPLLAAAAAGMVGYSVFPMLRSPEITDVDGRGGGASVFVAVALMGVSQIGAIVCSLGSLGRGVIDSGNDKPSERAALSETSALLAPEMPASAEPDTLVPSAAPIQPSRIELKGSVAGVYSWCGGVAILLLTKLGGYLFDAVSTGVPFYMMASFNAVLFAAVLAVDLSRISKERV</sequence>
<feature type="compositionally biased region" description="Acidic residues" evidence="2">
    <location>
        <begin position="64"/>
        <end position="74"/>
    </location>
</feature>
<name>A0A0F4ZCU0_9PEZI</name>
<keyword evidence="5" id="KW-1185">Reference proteome</keyword>
<feature type="transmembrane region" description="Helical" evidence="3">
    <location>
        <begin position="958"/>
        <end position="977"/>
    </location>
</feature>
<accession>A0A0F4ZCU0</accession>
<feature type="transmembrane region" description="Helical" evidence="3">
    <location>
        <begin position="1173"/>
        <end position="1193"/>
    </location>
</feature>
<reference evidence="4 5" key="1">
    <citation type="submission" date="2015-03" db="EMBL/GenBank/DDBJ databases">
        <authorList>
            <person name="Radwan O."/>
            <person name="Al-Naeli F.A."/>
            <person name="Rendon G.A."/>
            <person name="Fields C."/>
        </authorList>
    </citation>
    <scope>NUCLEOTIDE SEQUENCE [LARGE SCALE GENOMIC DNA]</scope>
    <source>
        <strain evidence="4">CR-DP1</strain>
    </source>
</reference>
<feature type="transmembrane region" description="Helical" evidence="3">
    <location>
        <begin position="871"/>
        <end position="889"/>
    </location>
</feature>
<feature type="transmembrane region" description="Helical" evidence="3">
    <location>
        <begin position="1147"/>
        <end position="1167"/>
    </location>
</feature>
<feature type="region of interest" description="Disordered" evidence="2">
    <location>
        <begin position="1"/>
        <end position="21"/>
    </location>
</feature>
<evidence type="ECO:0000256" key="3">
    <source>
        <dbReference type="SAM" id="Phobius"/>
    </source>
</evidence>
<dbReference type="SUPFAM" id="SSF103473">
    <property type="entry name" value="MFS general substrate transporter"/>
    <property type="match status" value="1"/>
</dbReference>
<feature type="non-terminal residue" evidence="4">
    <location>
        <position position="1"/>
    </location>
</feature>
<dbReference type="InterPro" id="IPR004000">
    <property type="entry name" value="Actin"/>
</dbReference>
<feature type="region of interest" description="Disordered" evidence="2">
    <location>
        <begin position="535"/>
        <end position="560"/>
    </location>
</feature>
<dbReference type="CDD" id="cd10206">
    <property type="entry name" value="ASKHA_NBD_Arp8-like"/>
    <property type="match status" value="1"/>
</dbReference>